<organism evidence="1 2">
    <name type="scientific">Tenacibaculum pelagium</name>
    <dbReference type="NCBI Taxonomy" id="2759527"/>
    <lineage>
        <taxon>Bacteria</taxon>
        <taxon>Pseudomonadati</taxon>
        <taxon>Bacteroidota</taxon>
        <taxon>Flavobacteriia</taxon>
        <taxon>Flavobacteriales</taxon>
        <taxon>Flavobacteriaceae</taxon>
        <taxon>Tenacibaculum</taxon>
    </lineage>
</organism>
<sequence>MKLLSIDTLKAYMLTREEQYNVKAEGPSLTKGGPDTDGEENCFNLPSGSTYINKKGEPVTCL</sequence>
<evidence type="ECO:0000313" key="1">
    <source>
        <dbReference type="EMBL" id="MBA6154948.1"/>
    </source>
</evidence>
<reference evidence="1 2" key="1">
    <citation type="submission" date="2020-07" db="EMBL/GenBank/DDBJ databases">
        <title>Bacterium isolated from marine sediment.</title>
        <authorList>
            <person name="Shang D."/>
            <person name="Du Z.-J."/>
        </authorList>
    </citation>
    <scope>NUCLEOTIDE SEQUENCE [LARGE SCALE GENOMIC DNA]</scope>
    <source>
        <strain evidence="1 2">S7007</strain>
    </source>
</reference>
<dbReference type="EMBL" id="JACGLS010000001">
    <property type="protein sequence ID" value="MBA6154948.1"/>
    <property type="molecule type" value="Genomic_DNA"/>
</dbReference>
<protein>
    <submittedName>
        <fullName evidence="1">Uncharacterized protein</fullName>
    </submittedName>
</protein>
<dbReference type="RefSeq" id="WP_182123468.1">
    <property type="nucleotide sequence ID" value="NZ_JACGLS010000001.1"/>
</dbReference>
<dbReference type="Proteomes" id="UP000563906">
    <property type="component" value="Unassembled WGS sequence"/>
</dbReference>
<name>A0A839AKK6_9FLAO</name>
<accession>A0A839AKK6</accession>
<gene>
    <name evidence="1" type="ORF">H3Z83_00220</name>
</gene>
<comment type="caution">
    <text evidence="1">The sequence shown here is derived from an EMBL/GenBank/DDBJ whole genome shotgun (WGS) entry which is preliminary data.</text>
</comment>
<proteinExistence type="predicted"/>
<dbReference type="AlphaFoldDB" id="A0A839AKK6"/>
<keyword evidence="2" id="KW-1185">Reference proteome</keyword>
<evidence type="ECO:0000313" key="2">
    <source>
        <dbReference type="Proteomes" id="UP000563906"/>
    </source>
</evidence>